<name>B0WD61_CULQU</name>
<dbReference type="PANTHER" id="PTHR21137:SF35">
    <property type="entry name" value="ODORANT RECEPTOR 19A-RELATED"/>
    <property type="match status" value="1"/>
</dbReference>
<dbReference type="OrthoDB" id="7726730at2759"/>
<keyword evidence="4 10" id="KW-0812">Transmembrane</keyword>
<organism>
    <name type="scientific">Culex quinquefasciatus</name>
    <name type="common">Southern house mosquito</name>
    <name type="synonym">Culex pungens</name>
    <dbReference type="NCBI Taxonomy" id="7176"/>
    <lineage>
        <taxon>Eukaryota</taxon>
        <taxon>Metazoa</taxon>
        <taxon>Ecdysozoa</taxon>
        <taxon>Arthropoda</taxon>
        <taxon>Hexapoda</taxon>
        <taxon>Insecta</taxon>
        <taxon>Pterygota</taxon>
        <taxon>Neoptera</taxon>
        <taxon>Endopterygota</taxon>
        <taxon>Diptera</taxon>
        <taxon>Nematocera</taxon>
        <taxon>Culicoidea</taxon>
        <taxon>Culicidae</taxon>
        <taxon>Culicinae</taxon>
        <taxon>Culicini</taxon>
        <taxon>Culex</taxon>
        <taxon>Culex</taxon>
    </lineage>
</organism>
<evidence type="ECO:0000256" key="2">
    <source>
        <dbReference type="ARBA" id="ARBA00022475"/>
    </source>
</evidence>
<feature type="transmembrane region" description="Helical" evidence="10">
    <location>
        <begin position="320"/>
        <end position="339"/>
    </location>
</feature>
<evidence type="ECO:0000256" key="9">
    <source>
        <dbReference type="ARBA" id="ARBA00023224"/>
    </source>
</evidence>
<dbReference type="KEGG" id="cqu:CpipJ_CPIJ005004"/>
<protein>
    <recommendedName>
        <fullName evidence="10">Odorant receptor</fullName>
    </recommendedName>
</protein>
<dbReference type="InParanoid" id="B0WD61"/>
<dbReference type="InterPro" id="IPR004117">
    <property type="entry name" value="7tm6_olfct_rcpt"/>
</dbReference>
<dbReference type="EMBL" id="DS231894">
    <property type="protein sequence ID" value="EDS44239.1"/>
    <property type="molecule type" value="Genomic_DNA"/>
</dbReference>
<evidence type="ECO:0000256" key="1">
    <source>
        <dbReference type="ARBA" id="ARBA00004651"/>
    </source>
</evidence>
<evidence type="ECO:0000256" key="7">
    <source>
        <dbReference type="ARBA" id="ARBA00023136"/>
    </source>
</evidence>
<comment type="subcellular location">
    <subcellularLocation>
        <location evidence="1 10">Cell membrane</location>
        <topology evidence="1 10">Multi-pass membrane protein</topology>
    </subcellularLocation>
</comment>
<keyword evidence="8 10" id="KW-0675">Receptor</keyword>
<evidence type="ECO:0000256" key="8">
    <source>
        <dbReference type="ARBA" id="ARBA00023170"/>
    </source>
</evidence>
<dbReference type="GO" id="GO:0005886">
    <property type="term" value="C:plasma membrane"/>
    <property type="evidence" value="ECO:0007669"/>
    <property type="project" value="UniProtKB-SubCell"/>
</dbReference>
<accession>B0WD61</accession>
<keyword evidence="3 10" id="KW-0716">Sensory transduction</keyword>
<feature type="transmembrane region" description="Helical" evidence="10">
    <location>
        <begin position="91"/>
        <end position="109"/>
    </location>
</feature>
<dbReference type="Pfam" id="PF02949">
    <property type="entry name" value="7tm_6"/>
    <property type="match status" value="1"/>
</dbReference>
<evidence type="ECO:0000313" key="11">
    <source>
        <dbReference type="EMBL" id="EDS44239.1"/>
    </source>
</evidence>
<keyword evidence="9 10" id="KW-0807">Transducer</keyword>
<keyword evidence="5 10" id="KW-0552">Olfaction</keyword>
<dbReference type="GO" id="GO:0005549">
    <property type="term" value="F:odorant binding"/>
    <property type="evidence" value="ECO:0007669"/>
    <property type="project" value="InterPro"/>
</dbReference>
<dbReference type="AlphaFoldDB" id="B0WD61"/>
<keyword evidence="2" id="KW-1003">Cell membrane</keyword>
<evidence type="ECO:0000256" key="5">
    <source>
        <dbReference type="ARBA" id="ARBA00022725"/>
    </source>
</evidence>
<keyword evidence="6 10" id="KW-1133">Transmembrane helix</keyword>
<keyword evidence="13" id="KW-1185">Reference proteome</keyword>
<proteinExistence type="inferred from homology"/>
<evidence type="ECO:0000313" key="12">
    <source>
        <dbReference type="EnsemblMetazoa" id="CPIJ005004-PA"/>
    </source>
</evidence>
<comment type="caution">
    <text evidence="10">Lacks conserved residue(s) required for the propagation of feature annotation.</text>
</comment>
<evidence type="ECO:0000256" key="10">
    <source>
        <dbReference type="RuleBase" id="RU351113"/>
    </source>
</evidence>
<feature type="transmembrane region" description="Helical" evidence="10">
    <location>
        <begin position="289"/>
        <end position="308"/>
    </location>
</feature>
<dbReference type="VEuPathDB" id="VectorBase:CPIJ005004"/>
<evidence type="ECO:0000313" key="13">
    <source>
        <dbReference type="Proteomes" id="UP000002320"/>
    </source>
</evidence>
<gene>
    <name evidence="12" type="primary">6036613</name>
    <name evidence="11" type="ORF">CpipJ_CPIJ005004</name>
</gene>
<dbReference type="VEuPathDB" id="VectorBase:CQUJHB014806"/>
<comment type="similarity">
    <text evidence="10">Belongs to the insect chemoreceptor superfamily. Heteromeric odorant receptor channel (TC 1.A.69) family.</text>
</comment>
<dbReference type="PANTHER" id="PTHR21137">
    <property type="entry name" value="ODORANT RECEPTOR"/>
    <property type="match status" value="1"/>
</dbReference>
<reference evidence="11" key="1">
    <citation type="submission" date="2007-03" db="EMBL/GenBank/DDBJ databases">
        <title>Annotation of Culex pipiens quinquefasciatus.</title>
        <authorList>
            <consortium name="The Broad Institute Genome Sequencing Platform"/>
            <person name="Atkinson P.W."/>
            <person name="Hemingway J."/>
            <person name="Christensen B.M."/>
            <person name="Higgs S."/>
            <person name="Kodira C."/>
            <person name="Hannick L."/>
            <person name="Megy K."/>
            <person name="O'Leary S."/>
            <person name="Pearson M."/>
            <person name="Haas B.J."/>
            <person name="Mauceli E."/>
            <person name="Wortman J.R."/>
            <person name="Lee N.H."/>
            <person name="Guigo R."/>
            <person name="Stanke M."/>
            <person name="Alvarado L."/>
            <person name="Amedeo P."/>
            <person name="Antoine C.H."/>
            <person name="Arensburger P."/>
            <person name="Bidwell S.L."/>
            <person name="Crawford M."/>
            <person name="Camaro F."/>
            <person name="Devon K."/>
            <person name="Engels R."/>
            <person name="Hammond M."/>
            <person name="Howarth C."/>
            <person name="Koehrsen M."/>
            <person name="Lawson D."/>
            <person name="Montgomery P."/>
            <person name="Nene V."/>
            <person name="Nusbaum C."/>
            <person name="Puiu D."/>
            <person name="Romero-Severson J."/>
            <person name="Severson D.W."/>
            <person name="Shumway M."/>
            <person name="Sisk P."/>
            <person name="Stolte C."/>
            <person name="Zeng Q."/>
            <person name="Eisenstadt E."/>
            <person name="Fraser-Liggett C."/>
            <person name="Strausberg R."/>
            <person name="Galagan J."/>
            <person name="Birren B."/>
            <person name="Collins F.H."/>
        </authorList>
    </citation>
    <scope>NUCLEOTIDE SEQUENCE [LARGE SCALE GENOMIC DNA]</scope>
    <source>
        <strain evidence="11">JHB</strain>
    </source>
</reference>
<feature type="transmembrane region" description="Helical" evidence="10">
    <location>
        <begin position="184"/>
        <end position="204"/>
    </location>
</feature>
<dbReference type="EnsemblMetazoa" id="CPIJ005004-RA">
    <property type="protein sequence ID" value="CPIJ005004-PA"/>
    <property type="gene ID" value="CPIJ005004"/>
</dbReference>
<keyword evidence="7 10" id="KW-0472">Membrane</keyword>
<dbReference type="GO" id="GO:0004984">
    <property type="term" value="F:olfactory receptor activity"/>
    <property type="evidence" value="ECO:0007669"/>
    <property type="project" value="InterPro"/>
</dbReference>
<evidence type="ECO:0000256" key="4">
    <source>
        <dbReference type="ARBA" id="ARBA00022692"/>
    </source>
</evidence>
<sequence length="423" mass="50108">MDTCAHQLKNRLNRFVLRTAGWYQDQKPFWLMRYLFAINGISLEFKCGGFWRFIWTVHRMLLCLHVMIFLTDQFVTACAQERSFGRRLFNIHLILLTVVVMLRHLCMTLKITSMGTLKKYCLENEFLRRDEEAMAMREKMWNRLKRMELGMVCQGSVQFLIFVLTDVQEAISMQFPFDFSDTSVVLQFMCKNLYTMYYACYCLAISMNCYVLFAIMLCLITELMLIVDAFGSVFKDSLQPRQEYRFDMTKQDILNFWNALEEHIRKCCRQHVEFIAMIRVLNTFTKETFLLVYGAALGFTAIEIYQILSTKQIGFYEFMILQDTIVFYVEFFCFCWLATKLNDLNNQIANRIYEQEWHSEMQYSDDLPEQYRSVKQSLLIVMINAQRSLGVSVGGVYELSLELMVELLHNSYSTLMFLLEVTK</sequence>
<dbReference type="GO" id="GO:0007165">
    <property type="term" value="P:signal transduction"/>
    <property type="evidence" value="ECO:0007669"/>
    <property type="project" value="UniProtKB-KW"/>
</dbReference>
<dbReference type="Proteomes" id="UP000002320">
    <property type="component" value="Unassembled WGS sequence"/>
</dbReference>
<reference evidence="12" key="2">
    <citation type="submission" date="2020-05" db="UniProtKB">
        <authorList>
            <consortium name="EnsemblMetazoa"/>
        </authorList>
    </citation>
    <scope>IDENTIFICATION</scope>
    <source>
        <strain evidence="12">JHB</strain>
    </source>
</reference>
<evidence type="ECO:0000256" key="6">
    <source>
        <dbReference type="ARBA" id="ARBA00022989"/>
    </source>
</evidence>
<evidence type="ECO:0000256" key="3">
    <source>
        <dbReference type="ARBA" id="ARBA00022606"/>
    </source>
</evidence>
<dbReference type="HOGENOM" id="CLU_685616_0_0_1"/>